<evidence type="ECO:0000313" key="3">
    <source>
        <dbReference type="Proteomes" id="UP000230729"/>
    </source>
</evidence>
<evidence type="ECO:0000313" key="2">
    <source>
        <dbReference type="EMBL" id="PIP33898.1"/>
    </source>
</evidence>
<keyword evidence="1" id="KW-0732">Signal</keyword>
<proteinExistence type="predicted"/>
<name>A0A2G9ZNI8_9BACT</name>
<accession>A0A2G9ZNI8</accession>
<dbReference type="EMBL" id="PCSD01000040">
    <property type="protein sequence ID" value="PIP33898.1"/>
    <property type="molecule type" value="Genomic_DNA"/>
</dbReference>
<dbReference type="Proteomes" id="UP000230729">
    <property type="component" value="Unassembled WGS sequence"/>
</dbReference>
<dbReference type="PROSITE" id="PS51257">
    <property type="entry name" value="PROKAR_LIPOPROTEIN"/>
    <property type="match status" value="1"/>
</dbReference>
<comment type="caution">
    <text evidence="2">The sequence shown here is derived from an EMBL/GenBank/DDBJ whole genome shotgun (WGS) entry which is preliminary data.</text>
</comment>
<gene>
    <name evidence="2" type="ORF">COX22_01945</name>
</gene>
<organism evidence="2 3">
    <name type="scientific">Candidatus Falkowbacteria bacterium CG23_combo_of_CG06-09_8_20_14_all_49_15</name>
    <dbReference type="NCBI Taxonomy" id="1974572"/>
    <lineage>
        <taxon>Bacteria</taxon>
        <taxon>Candidatus Falkowiibacteriota</taxon>
    </lineage>
</organism>
<evidence type="ECO:0000256" key="1">
    <source>
        <dbReference type="SAM" id="SignalP"/>
    </source>
</evidence>
<sequence length="263" mass="28090">MKKSFLIWPSLAVLALFGLTACSSPLKTAFAPSDNEPAAVPERLIGGDQDEHGCLGPAGYSWCEAKQKCLRLFEEFCPDQAADLAADLGSAVGLTLVPAGEARFNWTVNYEAAKTASEEISGVAYEADGATSEQALAGETYLNSLAAPDRYNQADGPEGALRGYQIDYQACLYNFRRPAGSGEGDGAKLSIRLECGFFNPNSVDRIAVEEAARDFFRQTSRSAPTDIKISVTAQTDSHARGSATFLDDSGQAVAGAYFFARRL</sequence>
<evidence type="ECO:0008006" key="4">
    <source>
        <dbReference type="Google" id="ProtNLM"/>
    </source>
</evidence>
<reference evidence="2 3" key="1">
    <citation type="submission" date="2017-09" db="EMBL/GenBank/DDBJ databases">
        <title>Depth-based differentiation of microbial function through sediment-hosted aquifers and enrichment of novel symbionts in the deep terrestrial subsurface.</title>
        <authorList>
            <person name="Probst A.J."/>
            <person name="Ladd B."/>
            <person name="Jarett J.K."/>
            <person name="Geller-Mcgrath D.E."/>
            <person name="Sieber C.M."/>
            <person name="Emerson J.B."/>
            <person name="Anantharaman K."/>
            <person name="Thomas B.C."/>
            <person name="Malmstrom R."/>
            <person name="Stieglmeier M."/>
            <person name="Klingl A."/>
            <person name="Woyke T."/>
            <person name="Ryan C.M."/>
            <person name="Banfield J.F."/>
        </authorList>
    </citation>
    <scope>NUCLEOTIDE SEQUENCE [LARGE SCALE GENOMIC DNA]</scope>
    <source>
        <strain evidence="2">CG23_combo_of_CG06-09_8_20_14_all_49_15</strain>
    </source>
</reference>
<feature type="non-terminal residue" evidence="2">
    <location>
        <position position="263"/>
    </location>
</feature>
<dbReference type="AlphaFoldDB" id="A0A2G9ZNI8"/>
<feature type="signal peptide" evidence="1">
    <location>
        <begin position="1"/>
        <end position="21"/>
    </location>
</feature>
<protein>
    <recommendedName>
        <fullName evidence="4">Lipoprotein</fullName>
    </recommendedName>
</protein>
<feature type="chain" id="PRO_5013950397" description="Lipoprotein" evidence="1">
    <location>
        <begin position="22"/>
        <end position="263"/>
    </location>
</feature>